<evidence type="ECO:0000256" key="1">
    <source>
        <dbReference type="SAM" id="Phobius"/>
    </source>
</evidence>
<keyword evidence="2" id="KW-1185">Reference proteome</keyword>
<sequence length="69" mass="8145">MDHLFGANFADSGITQLFFTDYFQFVFILLCKFYTIMVCPNKYKFDGHCMVIDSFIGHQLKVTEWNIFS</sequence>
<dbReference type="AlphaFoldDB" id="A0A914CNW2"/>
<dbReference type="WBParaSite" id="ACRNAN_scaffold12309.g19365.t1">
    <property type="protein sequence ID" value="ACRNAN_scaffold12309.g19365.t1"/>
    <property type="gene ID" value="ACRNAN_scaffold12309.g19365"/>
</dbReference>
<protein>
    <submittedName>
        <fullName evidence="3">Uncharacterized protein</fullName>
    </submittedName>
</protein>
<organism evidence="2 3">
    <name type="scientific">Acrobeloides nanus</name>
    <dbReference type="NCBI Taxonomy" id="290746"/>
    <lineage>
        <taxon>Eukaryota</taxon>
        <taxon>Metazoa</taxon>
        <taxon>Ecdysozoa</taxon>
        <taxon>Nematoda</taxon>
        <taxon>Chromadorea</taxon>
        <taxon>Rhabditida</taxon>
        <taxon>Tylenchina</taxon>
        <taxon>Cephalobomorpha</taxon>
        <taxon>Cephaloboidea</taxon>
        <taxon>Cephalobidae</taxon>
        <taxon>Acrobeloides</taxon>
    </lineage>
</organism>
<keyword evidence="1" id="KW-0472">Membrane</keyword>
<name>A0A914CNW2_9BILA</name>
<keyword evidence="1" id="KW-1133">Transmembrane helix</keyword>
<evidence type="ECO:0000313" key="2">
    <source>
        <dbReference type="Proteomes" id="UP000887540"/>
    </source>
</evidence>
<keyword evidence="1" id="KW-0812">Transmembrane</keyword>
<reference evidence="3" key="1">
    <citation type="submission" date="2022-11" db="UniProtKB">
        <authorList>
            <consortium name="WormBaseParasite"/>
        </authorList>
    </citation>
    <scope>IDENTIFICATION</scope>
</reference>
<proteinExistence type="predicted"/>
<dbReference type="Proteomes" id="UP000887540">
    <property type="component" value="Unplaced"/>
</dbReference>
<feature type="transmembrane region" description="Helical" evidence="1">
    <location>
        <begin position="22"/>
        <end position="40"/>
    </location>
</feature>
<accession>A0A914CNW2</accession>
<evidence type="ECO:0000313" key="3">
    <source>
        <dbReference type="WBParaSite" id="ACRNAN_scaffold12309.g19365.t1"/>
    </source>
</evidence>